<dbReference type="GO" id="GO:0006508">
    <property type="term" value="P:proteolysis"/>
    <property type="evidence" value="ECO:0007669"/>
    <property type="project" value="UniProtKB-KW"/>
</dbReference>
<evidence type="ECO:0000256" key="6">
    <source>
        <dbReference type="ARBA" id="ARBA00022989"/>
    </source>
</evidence>
<dbReference type="Gene3D" id="1.20.1540.10">
    <property type="entry name" value="Rhomboid-like"/>
    <property type="match status" value="1"/>
</dbReference>
<dbReference type="PANTHER" id="PTHR43066:SF1">
    <property type="entry name" value="RHOMBOID PROTEIN 2"/>
    <property type="match status" value="1"/>
</dbReference>
<dbReference type="Proteomes" id="UP001286313">
    <property type="component" value="Unassembled WGS sequence"/>
</dbReference>
<evidence type="ECO:0000256" key="4">
    <source>
        <dbReference type="ARBA" id="ARBA00022692"/>
    </source>
</evidence>
<keyword evidence="5" id="KW-0378">Hydrolase</keyword>
<comment type="subcellular location">
    <subcellularLocation>
        <location evidence="1">Membrane</location>
        <topology evidence="1">Multi-pass membrane protein</topology>
    </subcellularLocation>
</comment>
<evidence type="ECO:0000256" key="9">
    <source>
        <dbReference type="SAM" id="Phobius"/>
    </source>
</evidence>
<accession>A0AAE1GBS7</accession>
<evidence type="ECO:0000313" key="11">
    <source>
        <dbReference type="EMBL" id="KAK3888932.1"/>
    </source>
</evidence>
<feature type="transmembrane region" description="Helical" evidence="9">
    <location>
        <begin position="196"/>
        <end position="218"/>
    </location>
</feature>
<dbReference type="PANTHER" id="PTHR43066">
    <property type="entry name" value="RHOMBOID-RELATED PROTEIN"/>
    <property type="match status" value="1"/>
</dbReference>
<feature type="transmembrane region" description="Helical" evidence="9">
    <location>
        <begin position="108"/>
        <end position="133"/>
    </location>
</feature>
<dbReference type="SUPFAM" id="SSF144091">
    <property type="entry name" value="Rhomboid-like"/>
    <property type="match status" value="1"/>
</dbReference>
<evidence type="ECO:0000313" key="12">
    <source>
        <dbReference type="Proteomes" id="UP001286313"/>
    </source>
</evidence>
<feature type="compositionally biased region" description="Polar residues" evidence="8">
    <location>
        <begin position="253"/>
        <end position="267"/>
    </location>
</feature>
<dbReference type="InterPro" id="IPR035952">
    <property type="entry name" value="Rhomboid-like_sf"/>
</dbReference>
<evidence type="ECO:0000259" key="10">
    <source>
        <dbReference type="Pfam" id="PF01694"/>
    </source>
</evidence>
<reference evidence="11" key="1">
    <citation type="submission" date="2023-10" db="EMBL/GenBank/DDBJ databases">
        <title>Genome assemblies of two species of porcelain crab, Petrolisthes cinctipes and Petrolisthes manimaculis (Anomura: Porcellanidae).</title>
        <authorList>
            <person name="Angst P."/>
        </authorList>
    </citation>
    <scope>NUCLEOTIDE SEQUENCE</scope>
    <source>
        <strain evidence="11">PB745_01</strain>
        <tissue evidence="11">Gill</tissue>
    </source>
</reference>
<proteinExistence type="inferred from homology"/>
<evidence type="ECO:0000256" key="8">
    <source>
        <dbReference type="SAM" id="MobiDB-lite"/>
    </source>
</evidence>
<dbReference type="FunFam" id="1.20.1540.10:FF:000008">
    <property type="entry name" value="RHOMBOID-like protein 13"/>
    <property type="match status" value="1"/>
</dbReference>
<evidence type="ECO:0000256" key="7">
    <source>
        <dbReference type="ARBA" id="ARBA00023136"/>
    </source>
</evidence>
<dbReference type="AlphaFoldDB" id="A0AAE1GBS7"/>
<sequence>MSDRRWQPRMGLGILLLANQLFSQHHVIPTVTLLAVVGQTLLYMGIINPPWGRTEVCLSCESILYFHDYRRLFLSAIEHSSDFHLYHNMASLILKGQSLERRYGTLKFLILLLVFTVASSLTYVGLAFCAAKYFESSSYMKTCAIGFSGVLFALKVVTTYHSGSSYQSIQGFSIPAKYAVWAELVLIHILVPNASFIGHLAGILVGLAYVYGPLWYLVDGVCRMLNPDLPVLGGRGYNPTGRQSYTYTRTTLRESQQARGEGQSNYGWNYHQD</sequence>
<name>A0AAE1GBS7_PETCI</name>
<keyword evidence="7 9" id="KW-0472">Membrane</keyword>
<comment type="caution">
    <text evidence="11">The sequence shown here is derived from an EMBL/GenBank/DDBJ whole genome shotgun (WGS) entry which is preliminary data.</text>
</comment>
<protein>
    <recommendedName>
        <fullName evidence="10">Peptidase S54 rhomboid domain-containing protein</fullName>
    </recommendedName>
</protein>
<dbReference type="GO" id="GO:0004252">
    <property type="term" value="F:serine-type endopeptidase activity"/>
    <property type="evidence" value="ECO:0007669"/>
    <property type="project" value="InterPro"/>
</dbReference>
<keyword evidence="6 9" id="KW-1133">Transmembrane helix</keyword>
<comment type="similarity">
    <text evidence="2">Belongs to the peptidase S54 family.</text>
</comment>
<dbReference type="InterPro" id="IPR022764">
    <property type="entry name" value="Peptidase_S54_rhomboid_dom"/>
</dbReference>
<gene>
    <name evidence="11" type="ORF">Pcinc_007033</name>
</gene>
<dbReference type="EMBL" id="JAWQEG010000515">
    <property type="protein sequence ID" value="KAK3888932.1"/>
    <property type="molecule type" value="Genomic_DNA"/>
</dbReference>
<keyword evidence="3" id="KW-0645">Protease</keyword>
<feature type="domain" description="Peptidase S54 rhomboid" evidence="10">
    <location>
        <begin position="69"/>
        <end position="211"/>
    </location>
</feature>
<evidence type="ECO:0000256" key="2">
    <source>
        <dbReference type="ARBA" id="ARBA00009045"/>
    </source>
</evidence>
<keyword evidence="12" id="KW-1185">Reference proteome</keyword>
<dbReference type="Pfam" id="PF01694">
    <property type="entry name" value="Rhomboid"/>
    <property type="match status" value="1"/>
</dbReference>
<dbReference type="GO" id="GO:0016020">
    <property type="term" value="C:membrane"/>
    <property type="evidence" value="ECO:0007669"/>
    <property type="project" value="UniProtKB-SubCell"/>
</dbReference>
<evidence type="ECO:0000256" key="3">
    <source>
        <dbReference type="ARBA" id="ARBA00022670"/>
    </source>
</evidence>
<feature type="region of interest" description="Disordered" evidence="8">
    <location>
        <begin position="253"/>
        <end position="273"/>
    </location>
</feature>
<organism evidence="11 12">
    <name type="scientific">Petrolisthes cinctipes</name>
    <name type="common">Flat porcelain crab</name>
    <dbReference type="NCBI Taxonomy" id="88211"/>
    <lineage>
        <taxon>Eukaryota</taxon>
        <taxon>Metazoa</taxon>
        <taxon>Ecdysozoa</taxon>
        <taxon>Arthropoda</taxon>
        <taxon>Crustacea</taxon>
        <taxon>Multicrustacea</taxon>
        <taxon>Malacostraca</taxon>
        <taxon>Eumalacostraca</taxon>
        <taxon>Eucarida</taxon>
        <taxon>Decapoda</taxon>
        <taxon>Pleocyemata</taxon>
        <taxon>Anomura</taxon>
        <taxon>Galatheoidea</taxon>
        <taxon>Porcellanidae</taxon>
        <taxon>Petrolisthes</taxon>
    </lineage>
</organism>
<evidence type="ECO:0000256" key="5">
    <source>
        <dbReference type="ARBA" id="ARBA00022801"/>
    </source>
</evidence>
<evidence type="ECO:0000256" key="1">
    <source>
        <dbReference type="ARBA" id="ARBA00004141"/>
    </source>
</evidence>
<keyword evidence="4 9" id="KW-0812">Transmembrane</keyword>